<evidence type="ECO:0000256" key="1">
    <source>
        <dbReference type="ARBA" id="ARBA00001947"/>
    </source>
</evidence>
<dbReference type="Proteomes" id="UP000198418">
    <property type="component" value="Unassembled WGS sequence"/>
</dbReference>
<dbReference type="SUPFAM" id="SSF51261">
    <property type="entry name" value="Duplicated hybrid motif"/>
    <property type="match status" value="1"/>
</dbReference>
<sequence>MARQRLGRGWLAEAALAALLLGAFPSGSVRAGAPAAQAPTAPPPSAPEAGDLDKRKTEFKGVQDTLAQSEAQRKKIEAEIEAIQNDRAKLTAAAIDARRRVEEAEAQTAATEARLDKLAGSESAIRKSLDGRRDVLASVLAVLQRMGRKPPPALLTQPEDVLRAIRASMMLGAVLPQLRAETEALASDLQDLVSLRRAIDGERARQASEAQAQRDERSRLEALVAARQKAVGQAQEALAAERKRAEVLAGQAASLQDLIGRMEGEVAGARAAAEKARQAEEARARQSDKEAEDARQKFADAQKRDPARLTPAIAFSQAKGLLSPPASGAVIKSYGAPSEFGGAEKGLSLATKPQAIVSSPCDGYIAFSGPWRSYGQLLIVNAGGGYYVVMAGMARVDVSVGQFVLAGEPVGSMGDGAAQTAAAVAIAARQPVLYVEFRKDGVAIDPGPWWARGANSPENMRVRG</sequence>
<dbReference type="GO" id="GO:0046872">
    <property type="term" value="F:metal ion binding"/>
    <property type="evidence" value="ECO:0007669"/>
    <property type="project" value="UniProtKB-KW"/>
</dbReference>
<keyword evidence="6" id="KW-0482">Metalloprotease</keyword>
<organism evidence="11 12">
    <name type="scientific">Rhodoblastus acidophilus</name>
    <name type="common">Rhodopseudomonas acidophila</name>
    <dbReference type="NCBI Taxonomy" id="1074"/>
    <lineage>
        <taxon>Bacteria</taxon>
        <taxon>Pseudomonadati</taxon>
        <taxon>Pseudomonadota</taxon>
        <taxon>Alphaproteobacteria</taxon>
        <taxon>Hyphomicrobiales</taxon>
        <taxon>Rhodoblastaceae</taxon>
        <taxon>Rhodoblastus</taxon>
    </lineage>
</organism>
<keyword evidence="4 11" id="KW-0378">Hydrolase</keyword>
<dbReference type="Pfam" id="PF01551">
    <property type="entry name" value="Peptidase_M23"/>
    <property type="match status" value="1"/>
</dbReference>
<keyword evidence="3" id="KW-0479">Metal-binding</keyword>
<proteinExistence type="predicted"/>
<protein>
    <submittedName>
        <fullName evidence="11">Septal ring factor EnvC, activator of murein hydrolases AmiA and AmiB</fullName>
    </submittedName>
</protein>
<dbReference type="EMBL" id="FYDG01000002">
    <property type="protein sequence ID" value="SNB65288.1"/>
    <property type="molecule type" value="Genomic_DNA"/>
</dbReference>
<reference evidence="12" key="1">
    <citation type="submission" date="2017-06" db="EMBL/GenBank/DDBJ databases">
        <authorList>
            <person name="Varghese N."/>
            <person name="Submissions S."/>
        </authorList>
    </citation>
    <scope>NUCLEOTIDE SEQUENCE [LARGE SCALE GENOMIC DNA]</scope>
    <source>
        <strain evidence="12">DSM 137</strain>
    </source>
</reference>
<dbReference type="Gene3D" id="6.10.250.3150">
    <property type="match status" value="1"/>
</dbReference>
<evidence type="ECO:0000256" key="3">
    <source>
        <dbReference type="ARBA" id="ARBA00022723"/>
    </source>
</evidence>
<evidence type="ECO:0000256" key="8">
    <source>
        <dbReference type="SAM" id="MobiDB-lite"/>
    </source>
</evidence>
<dbReference type="InterPro" id="IPR050570">
    <property type="entry name" value="Cell_wall_metabolism_enzyme"/>
</dbReference>
<evidence type="ECO:0000256" key="4">
    <source>
        <dbReference type="ARBA" id="ARBA00022801"/>
    </source>
</evidence>
<keyword evidence="9" id="KW-0732">Signal</keyword>
<dbReference type="RefSeq" id="WP_170068138.1">
    <property type="nucleotide sequence ID" value="NZ_FYDG01000002.1"/>
</dbReference>
<evidence type="ECO:0000259" key="10">
    <source>
        <dbReference type="Pfam" id="PF01551"/>
    </source>
</evidence>
<gene>
    <name evidence="11" type="ORF">SAMN06265338_102185</name>
</gene>
<dbReference type="CDD" id="cd12797">
    <property type="entry name" value="M23_peptidase"/>
    <property type="match status" value="1"/>
</dbReference>
<dbReference type="AlphaFoldDB" id="A0A212QZV8"/>
<keyword evidence="12" id="KW-1185">Reference proteome</keyword>
<feature type="region of interest" description="Disordered" evidence="8">
    <location>
        <begin position="30"/>
        <end position="54"/>
    </location>
</feature>
<dbReference type="InterPro" id="IPR016047">
    <property type="entry name" value="M23ase_b-sheet_dom"/>
</dbReference>
<feature type="chain" id="PRO_5013324435" evidence="9">
    <location>
        <begin position="32"/>
        <end position="464"/>
    </location>
</feature>
<comment type="cofactor">
    <cofactor evidence="1">
        <name>Zn(2+)</name>
        <dbReference type="ChEBI" id="CHEBI:29105"/>
    </cofactor>
</comment>
<evidence type="ECO:0000313" key="12">
    <source>
        <dbReference type="Proteomes" id="UP000198418"/>
    </source>
</evidence>
<dbReference type="Gene3D" id="2.70.70.10">
    <property type="entry name" value="Glucose Permease (Domain IIA)"/>
    <property type="match status" value="1"/>
</dbReference>
<dbReference type="InterPro" id="IPR011055">
    <property type="entry name" value="Dup_hybrid_motif"/>
</dbReference>
<evidence type="ECO:0000256" key="7">
    <source>
        <dbReference type="SAM" id="Coils"/>
    </source>
</evidence>
<keyword evidence="5" id="KW-0862">Zinc</keyword>
<feature type="coiled-coil region" evidence="7">
    <location>
        <begin position="59"/>
        <end position="121"/>
    </location>
</feature>
<keyword evidence="2" id="KW-0645">Protease</keyword>
<evidence type="ECO:0000313" key="11">
    <source>
        <dbReference type="EMBL" id="SNB65288.1"/>
    </source>
</evidence>
<feature type="region of interest" description="Disordered" evidence="8">
    <location>
        <begin position="277"/>
        <end position="305"/>
    </location>
</feature>
<evidence type="ECO:0000256" key="9">
    <source>
        <dbReference type="SAM" id="SignalP"/>
    </source>
</evidence>
<name>A0A212QZV8_RHOAC</name>
<evidence type="ECO:0000256" key="6">
    <source>
        <dbReference type="ARBA" id="ARBA00023049"/>
    </source>
</evidence>
<evidence type="ECO:0000256" key="2">
    <source>
        <dbReference type="ARBA" id="ARBA00022670"/>
    </source>
</evidence>
<dbReference type="GO" id="GO:0006508">
    <property type="term" value="P:proteolysis"/>
    <property type="evidence" value="ECO:0007669"/>
    <property type="project" value="UniProtKB-KW"/>
</dbReference>
<keyword evidence="7" id="KW-0175">Coiled coil</keyword>
<accession>A0A212QZV8</accession>
<feature type="signal peptide" evidence="9">
    <location>
        <begin position="1"/>
        <end position="31"/>
    </location>
</feature>
<dbReference type="PANTHER" id="PTHR21666">
    <property type="entry name" value="PEPTIDASE-RELATED"/>
    <property type="match status" value="1"/>
</dbReference>
<dbReference type="PANTHER" id="PTHR21666:SF288">
    <property type="entry name" value="CELL DIVISION PROTEIN YTFB"/>
    <property type="match status" value="1"/>
</dbReference>
<evidence type="ECO:0000256" key="5">
    <source>
        <dbReference type="ARBA" id="ARBA00022833"/>
    </source>
</evidence>
<feature type="domain" description="M23ase beta-sheet core" evidence="10">
    <location>
        <begin position="344"/>
        <end position="446"/>
    </location>
</feature>
<dbReference type="GO" id="GO:0004222">
    <property type="term" value="F:metalloendopeptidase activity"/>
    <property type="evidence" value="ECO:0007669"/>
    <property type="project" value="TreeGrafter"/>
</dbReference>